<dbReference type="InterPro" id="IPR039298">
    <property type="entry name" value="ACOT13"/>
</dbReference>
<evidence type="ECO:0000313" key="5">
    <source>
        <dbReference type="Proteomes" id="UP000216913"/>
    </source>
</evidence>
<sequence length="151" mass="16154">MSEHTQQHDDASAGARDALRAAGWAEREGMGFSAHVGPIWSRQEGDAWAYGLLTGPQHANRAGLVHGGLIATLMDQGLSAIAWEAIQRQPCVTVQLDTHYLSAARPGQFLEARGRVTRVTASLVFVQGEITADGQAVSSGVAILKRIRQRG</sequence>
<dbReference type="PANTHER" id="PTHR21660:SF1">
    <property type="entry name" value="ACYL-COENZYME A THIOESTERASE 13"/>
    <property type="match status" value="1"/>
</dbReference>
<dbReference type="SUPFAM" id="SSF54637">
    <property type="entry name" value="Thioesterase/thiol ester dehydrase-isomerase"/>
    <property type="match status" value="1"/>
</dbReference>
<reference evidence="4 5" key="1">
    <citation type="submission" date="2017-05" db="EMBL/GenBank/DDBJ databases">
        <title>Complete and WGS of Bordetella genogroups.</title>
        <authorList>
            <person name="Spilker T."/>
            <person name="LiPuma J."/>
        </authorList>
    </citation>
    <scope>NUCLEOTIDE SEQUENCE [LARGE SCALE GENOMIC DNA]</scope>
    <source>
        <strain evidence="4 5">AU10456</strain>
    </source>
</reference>
<evidence type="ECO:0000256" key="1">
    <source>
        <dbReference type="ARBA" id="ARBA00008324"/>
    </source>
</evidence>
<dbReference type="Proteomes" id="UP000216913">
    <property type="component" value="Unassembled WGS sequence"/>
</dbReference>
<dbReference type="GO" id="GO:0047617">
    <property type="term" value="F:fatty acyl-CoA hydrolase activity"/>
    <property type="evidence" value="ECO:0007669"/>
    <property type="project" value="InterPro"/>
</dbReference>
<dbReference type="OrthoDB" id="7060041at2"/>
<feature type="domain" description="Thioesterase" evidence="3">
    <location>
        <begin position="63"/>
        <end position="137"/>
    </location>
</feature>
<proteinExistence type="inferred from homology"/>
<keyword evidence="2" id="KW-0378">Hydrolase</keyword>
<keyword evidence="5" id="KW-1185">Reference proteome</keyword>
<dbReference type="EMBL" id="NEVP01000001">
    <property type="protein sequence ID" value="OZI55255.1"/>
    <property type="molecule type" value="Genomic_DNA"/>
</dbReference>
<dbReference type="RefSeq" id="WP_094798308.1">
    <property type="nucleotide sequence ID" value="NZ_NEVP01000001.1"/>
</dbReference>
<dbReference type="Gene3D" id="3.10.129.10">
    <property type="entry name" value="Hotdog Thioesterase"/>
    <property type="match status" value="1"/>
</dbReference>
<dbReference type="InterPro" id="IPR029069">
    <property type="entry name" value="HotDog_dom_sf"/>
</dbReference>
<comment type="similarity">
    <text evidence="1">Belongs to the thioesterase PaaI family.</text>
</comment>
<organism evidence="4 5">
    <name type="scientific">Bordetella genomosp. 5</name>
    <dbReference type="NCBI Taxonomy" id="1395608"/>
    <lineage>
        <taxon>Bacteria</taxon>
        <taxon>Pseudomonadati</taxon>
        <taxon>Pseudomonadota</taxon>
        <taxon>Betaproteobacteria</taxon>
        <taxon>Burkholderiales</taxon>
        <taxon>Alcaligenaceae</taxon>
        <taxon>Bordetella</taxon>
    </lineage>
</organism>
<dbReference type="Pfam" id="PF03061">
    <property type="entry name" value="4HBT"/>
    <property type="match status" value="1"/>
</dbReference>
<evidence type="ECO:0000256" key="2">
    <source>
        <dbReference type="ARBA" id="ARBA00022801"/>
    </source>
</evidence>
<protein>
    <submittedName>
        <fullName evidence="4">Phenylacetic acid degradation protein</fullName>
    </submittedName>
</protein>
<evidence type="ECO:0000259" key="3">
    <source>
        <dbReference type="Pfam" id="PF03061"/>
    </source>
</evidence>
<dbReference type="InterPro" id="IPR006683">
    <property type="entry name" value="Thioestr_dom"/>
</dbReference>
<accession>A0A261U0U0</accession>
<gene>
    <name evidence="4" type="ORF">CAL25_02230</name>
</gene>
<dbReference type="CDD" id="cd03443">
    <property type="entry name" value="PaaI_thioesterase"/>
    <property type="match status" value="1"/>
</dbReference>
<dbReference type="AlphaFoldDB" id="A0A261U0U0"/>
<evidence type="ECO:0000313" key="4">
    <source>
        <dbReference type="EMBL" id="OZI55255.1"/>
    </source>
</evidence>
<comment type="caution">
    <text evidence="4">The sequence shown here is derived from an EMBL/GenBank/DDBJ whole genome shotgun (WGS) entry which is preliminary data.</text>
</comment>
<name>A0A261U0U0_9BORD</name>
<dbReference type="PANTHER" id="PTHR21660">
    <property type="entry name" value="THIOESTERASE SUPERFAMILY MEMBER-RELATED"/>
    <property type="match status" value="1"/>
</dbReference>